<dbReference type="AlphaFoldDB" id="A0A0S2KBD5"/>
<organism evidence="4 5">
    <name type="scientific">Pseudohongiella spirulinae</name>
    <dbReference type="NCBI Taxonomy" id="1249552"/>
    <lineage>
        <taxon>Bacteria</taxon>
        <taxon>Pseudomonadati</taxon>
        <taxon>Pseudomonadota</taxon>
        <taxon>Gammaproteobacteria</taxon>
        <taxon>Pseudomonadales</taxon>
        <taxon>Pseudohongiellaceae</taxon>
        <taxon>Pseudohongiella</taxon>
    </lineage>
</organism>
<reference evidence="4 5" key="1">
    <citation type="submission" date="2015-11" db="EMBL/GenBank/DDBJ databases">
        <authorList>
            <person name="Zhang Y."/>
            <person name="Guo Z."/>
        </authorList>
    </citation>
    <scope>NUCLEOTIDE SEQUENCE [LARGE SCALE GENOMIC DNA]</scope>
    <source>
        <strain evidence="4 5">KCTC 32221</strain>
    </source>
</reference>
<evidence type="ECO:0000313" key="5">
    <source>
        <dbReference type="Proteomes" id="UP000065641"/>
    </source>
</evidence>
<dbReference type="STRING" id="1249552.PS2015_970"/>
<evidence type="ECO:0000256" key="1">
    <source>
        <dbReference type="ARBA" id="ARBA00023125"/>
    </source>
</evidence>
<dbReference type="InterPro" id="IPR001647">
    <property type="entry name" value="HTH_TetR"/>
</dbReference>
<dbReference type="SUPFAM" id="SSF46689">
    <property type="entry name" value="Homeodomain-like"/>
    <property type="match status" value="1"/>
</dbReference>
<dbReference type="EMBL" id="CP013189">
    <property type="protein sequence ID" value="ALO45639.1"/>
    <property type="molecule type" value="Genomic_DNA"/>
</dbReference>
<evidence type="ECO:0000256" key="2">
    <source>
        <dbReference type="PROSITE-ProRule" id="PRU00335"/>
    </source>
</evidence>
<sequence>MSTNLAFSQKLSSRIQDDDNARMANRIVEAFARKARVLGIRSISMSDLARSLRMSTKTLYKYFDTKEALVHELIVRWEARVHKPITAYGTNDLMEILRYRIGVWVENDAQYSTAFWLDLKTGYPELYKVYIDSLYESMRAMREHLSPYLRDDVNVEFAWSCYFTLMTDAARRKTFENVGMTREQSVFAAFDFWVKAAIDPDKLASAEWQS</sequence>
<dbReference type="OrthoDB" id="5918833at2"/>
<keyword evidence="1 2" id="KW-0238">DNA-binding</keyword>
<dbReference type="InterPro" id="IPR009057">
    <property type="entry name" value="Homeodomain-like_sf"/>
</dbReference>
<keyword evidence="5" id="KW-1185">Reference proteome</keyword>
<protein>
    <recommendedName>
        <fullName evidence="3">HTH tetR-type domain-containing protein</fullName>
    </recommendedName>
</protein>
<feature type="domain" description="HTH tetR-type" evidence="3">
    <location>
        <begin position="21"/>
        <end position="81"/>
    </location>
</feature>
<dbReference type="PROSITE" id="PS50977">
    <property type="entry name" value="HTH_TETR_2"/>
    <property type="match status" value="1"/>
</dbReference>
<evidence type="ECO:0000313" key="4">
    <source>
        <dbReference type="EMBL" id="ALO45639.1"/>
    </source>
</evidence>
<name>A0A0S2KBD5_9GAMM</name>
<dbReference type="KEGG" id="pspi:PS2015_970"/>
<feature type="DNA-binding region" description="H-T-H motif" evidence="2">
    <location>
        <begin position="44"/>
        <end position="63"/>
    </location>
</feature>
<dbReference type="RefSeq" id="WP_058021157.1">
    <property type="nucleotide sequence ID" value="NZ_CP013189.1"/>
</dbReference>
<evidence type="ECO:0000259" key="3">
    <source>
        <dbReference type="PROSITE" id="PS50977"/>
    </source>
</evidence>
<gene>
    <name evidence="4" type="ORF">PS2015_970</name>
</gene>
<accession>A0A0S2KBD5</accession>
<proteinExistence type="predicted"/>
<dbReference type="Pfam" id="PF00440">
    <property type="entry name" value="TetR_N"/>
    <property type="match status" value="1"/>
</dbReference>
<dbReference type="Proteomes" id="UP000065641">
    <property type="component" value="Chromosome"/>
</dbReference>
<dbReference type="Gene3D" id="1.10.357.10">
    <property type="entry name" value="Tetracycline Repressor, domain 2"/>
    <property type="match status" value="1"/>
</dbReference>
<dbReference type="GO" id="GO:0003677">
    <property type="term" value="F:DNA binding"/>
    <property type="evidence" value="ECO:0007669"/>
    <property type="project" value="UniProtKB-UniRule"/>
</dbReference>